<dbReference type="RefSeq" id="WP_253769758.1">
    <property type="nucleotide sequence ID" value="NZ_JAMTCK010000004.1"/>
</dbReference>
<sequence>MSDRLWQSMSNEELLTGVRAAQLDLADRGDPATLERLARVAEALELAMLRPTTLADLAVHLRRDFALLDRIIRDANRVNPGFTELRVSADQFSPYFPGGPLGDLDTNMRMLLEARGAAGRQLVAIGYAAEDITSA</sequence>
<accession>A0AAE3KEC7</accession>
<proteinExistence type="predicted"/>
<dbReference type="EMBL" id="JAMTCK010000004">
    <property type="protein sequence ID" value="MCP2165201.1"/>
    <property type="molecule type" value="Genomic_DNA"/>
</dbReference>
<dbReference type="AlphaFoldDB" id="A0AAE3KEC7"/>
<gene>
    <name evidence="1" type="ORF">LX83_002050</name>
</gene>
<comment type="caution">
    <text evidence="1">The sequence shown here is derived from an EMBL/GenBank/DDBJ whole genome shotgun (WGS) entry which is preliminary data.</text>
</comment>
<reference evidence="1" key="1">
    <citation type="submission" date="2022-06" db="EMBL/GenBank/DDBJ databases">
        <title>Genomic Encyclopedia of Archaeal and Bacterial Type Strains, Phase II (KMG-II): from individual species to whole genera.</title>
        <authorList>
            <person name="Goeker M."/>
        </authorList>
    </citation>
    <scope>NUCLEOTIDE SEQUENCE</scope>
    <source>
        <strain evidence="1">DSM 43935</strain>
    </source>
</reference>
<evidence type="ECO:0000313" key="1">
    <source>
        <dbReference type="EMBL" id="MCP2165201.1"/>
    </source>
</evidence>
<protein>
    <submittedName>
        <fullName evidence="1">Uncharacterized protein</fullName>
    </submittedName>
</protein>
<evidence type="ECO:0000313" key="2">
    <source>
        <dbReference type="Proteomes" id="UP001206128"/>
    </source>
</evidence>
<dbReference type="Proteomes" id="UP001206128">
    <property type="component" value="Unassembled WGS sequence"/>
</dbReference>
<organism evidence="1 2">
    <name type="scientific">Goodfellowiella coeruleoviolacea</name>
    <dbReference type="NCBI Taxonomy" id="334858"/>
    <lineage>
        <taxon>Bacteria</taxon>
        <taxon>Bacillati</taxon>
        <taxon>Actinomycetota</taxon>
        <taxon>Actinomycetes</taxon>
        <taxon>Pseudonocardiales</taxon>
        <taxon>Pseudonocardiaceae</taxon>
        <taxon>Goodfellowiella</taxon>
    </lineage>
</organism>
<name>A0AAE3KEC7_9PSEU</name>
<keyword evidence="2" id="KW-1185">Reference proteome</keyword>